<feature type="domain" description="Enoyl reductase (ER)" evidence="3">
    <location>
        <begin position="41"/>
        <end position="379"/>
    </location>
</feature>
<accession>A0A3M2SEZ4</accession>
<name>A0A3M2SEZ4_9HYPO</name>
<proteinExistence type="inferred from homology"/>
<protein>
    <recommendedName>
        <fullName evidence="3">Enoyl reductase (ER) domain-containing protein</fullName>
    </recommendedName>
</protein>
<dbReference type="InterPro" id="IPR013149">
    <property type="entry name" value="ADH-like_C"/>
</dbReference>
<keyword evidence="5" id="KW-1185">Reference proteome</keyword>
<dbReference type="Pfam" id="PF08240">
    <property type="entry name" value="ADH_N"/>
    <property type="match status" value="1"/>
</dbReference>
<evidence type="ECO:0000256" key="1">
    <source>
        <dbReference type="ARBA" id="ARBA00008072"/>
    </source>
</evidence>
<dbReference type="InterPro" id="IPR011032">
    <property type="entry name" value="GroES-like_sf"/>
</dbReference>
<dbReference type="AlphaFoldDB" id="A0A3M2SEZ4"/>
<sequence length="384" mass="41787">MPSLLMLLHPLFKLSYPTLIFHGDIKFQLITTMATPSKALFVNQNVQFEVIQKNELPRPGAGELLIKVLFSGANPADIKHSTELGIANTTLGYDFCGEVIETTNSDSPYKPRDIVAGYTPSGLGRPSRYGSHQAYLTCPESMLFKVPDNLPQSDAACLTVVAMTAADALYNYLKFPLPGEAGEFEKNGPFLLWGGTGAVGYCALQFAVASGISPIFVAASPEKFEHLEFLGATKCFDYKAEDVYDSISTALKELGYDDFTYAFDAAGAPNSGDQVLRCISEKTIAASTLVRESKQFKFPIATPNLDFTVQLAGMPHPLTVPARPADYEKAWKALAWAVENYGRAFRSVPVRLLDGTAEDALEEIQRVVKVGGGFSKIAIQQPMK</sequence>
<keyword evidence="2" id="KW-0560">Oxidoreductase</keyword>
<dbReference type="EMBL" id="NKUJ01000060">
    <property type="protein sequence ID" value="RMJ15712.1"/>
    <property type="molecule type" value="Genomic_DNA"/>
</dbReference>
<dbReference type="PANTHER" id="PTHR45348:SF7">
    <property type="entry name" value="ZINC BINDING OXIDOREDUCTASE, PUTATIVE-RELATED"/>
    <property type="match status" value="1"/>
</dbReference>
<organism evidence="4 5">
    <name type="scientific">Fusarium kuroshium</name>
    <dbReference type="NCBI Taxonomy" id="2010991"/>
    <lineage>
        <taxon>Eukaryota</taxon>
        <taxon>Fungi</taxon>
        <taxon>Dikarya</taxon>
        <taxon>Ascomycota</taxon>
        <taxon>Pezizomycotina</taxon>
        <taxon>Sordariomycetes</taxon>
        <taxon>Hypocreomycetidae</taxon>
        <taxon>Hypocreales</taxon>
        <taxon>Nectriaceae</taxon>
        <taxon>Fusarium</taxon>
        <taxon>Fusarium solani species complex</taxon>
    </lineage>
</organism>
<dbReference type="Gene3D" id="3.90.180.10">
    <property type="entry name" value="Medium-chain alcohol dehydrogenases, catalytic domain"/>
    <property type="match status" value="1"/>
</dbReference>
<comment type="similarity">
    <text evidence="1">Belongs to the zinc-containing alcohol dehydrogenase family.</text>
</comment>
<dbReference type="CDD" id="cd08249">
    <property type="entry name" value="enoyl_reductase_like"/>
    <property type="match status" value="1"/>
</dbReference>
<evidence type="ECO:0000259" key="3">
    <source>
        <dbReference type="SMART" id="SM00829"/>
    </source>
</evidence>
<dbReference type="SUPFAM" id="SSF51735">
    <property type="entry name" value="NAD(P)-binding Rossmann-fold domains"/>
    <property type="match status" value="1"/>
</dbReference>
<comment type="caution">
    <text evidence="4">The sequence shown here is derived from an EMBL/GenBank/DDBJ whole genome shotgun (WGS) entry which is preliminary data.</text>
</comment>
<dbReference type="GO" id="GO:0016651">
    <property type="term" value="F:oxidoreductase activity, acting on NAD(P)H"/>
    <property type="evidence" value="ECO:0007669"/>
    <property type="project" value="InterPro"/>
</dbReference>
<evidence type="ECO:0000313" key="5">
    <source>
        <dbReference type="Proteomes" id="UP000277212"/>
    </source>
</evidence>
<dbReference type="Pfam" id="PF00107">
    <property type="entry name" value="ADH_zinc_N"/>
    <property type="match status" value="1"/>
</dbReference>
<dbReference type="Proteomes" id="UP000277212">
    <property type="component" value="Unassembled WGS sequence"/>
</dbReference>
<evidence type="ECO:0000313" key="4">
    <source>
        <dbReference type="EMBL" id="RMJ15712.1"/>
    </source>
</evidence>
<dbReference type="PANTHER" id="PTHR45348">
    <property type="entry name" value="HYPOTHETICAL OXIDOREDUCTASE (EUROFUNG)"/>
    <property type="match status" value="1"/>
</dbReference>
<dbReference type="SMART" id="SM00829">
    <property type="entry name" value="PKS_ER"/>
    <property type="match status" value="1"/>
</dbReference>
<reference evidence="4 5" key="1">
    <citation type="submission" date="2017-06" db="EMBL/GenBank/DDBJ databases">
        <title>Comparative genomic analysis of Ambrosia Fusariam Clade fungi.</title>
        <authorList>
            <person name="Stajich J.E."/>
            <person name="Carrillo J."/>
            <person name="Kijimoto T."/>
            <person name="Eskalen A."/>
            <person name="O'Donnell K."/>
            <person name="Kasson M."/>
        </authorList>
    </citation>
    <scope>NUCLEOTIDE SEQUENCE [LARGE SCALE GENOMIC DNA]</scope>
    <source>
        <strain evidence="4">UCR3666</strain>
    </source>
</reference>
<dbReference type="InterPro" id="IPR036291">
    <property type="entry name" value="NAD(P)-bd_dom_sf"/>
</dbReference>
<dbReference type="STRING" id="2010991.A0A3M2SEZ4"/>
<dbReference type="InterPro" id="IPR047122">
    <property type="entry name" value="Trans-enoyl_RdTase-like"/>
</dbReference>
<evidence type="ECO:0000256" key="2">
    <source>
        <dbReference type="ARBA" id="ARBA00023002"/>
    </source>
</evidence>
<dbReference type="InterPro" id="IPR013154">
    <property type="entry name" value="ADH-like_N"/>
</dbReference>
<gene>
    <name evidence="4" type="ORF">CDV36_004636</name>
</gene>
<dbReference type="OrthoDB" id="10257049at2759"/>
<dbReference type="SUPFAM" id="SSF50129">
    <property type="entry name" value="GroES-like"/>
    <property type="match status" value="1"/>
</dbReference>
<dbReference type="InterPro" id="IPR020843">
    <property type="entry name" value="ER"/>
</dbReference>
<dbReference type="Gene3D" id="3.40.50.720">
    <property type="entry name" value="NAD(P)-binding Rossmann-like Domain"/>
    <property type="match status" value="1"/>
</dbReference>